<keyword evidence="3" id="KW-0378">Hydrolase</keyword>
<dbReference type="AlphaFoldDB" id="A0A1V8YG58"/>
<sequence length="342" mass="37284">MNKKRWIAVLIAAGLFIISLLSASLTSNLQEEKQVSGLNSLLYGNDELSQKILEEGNSTDKIVKLSVDGTITSGGSTGLFATEGYNHEKFMEQLNAIKEDKSIKGIFLEVNSPGGGVYESAEIAKTLSDIRKDRHVPMYVSMKNTAASGGYYISAQADKIYATEETVTGSIGVIMSGLNYSGLLKKLGIEDTTVKSGALKDMGSSTRPQTQADQSVLQAYIDNAYNRFVKVVSEGRHQSEEEVKKIADGRIYDGEQAKEVGLVDEIGYPQDALQAMRKEQKLENAQLVEYTTTSTGFANTWLGSKLAQLQGLQATETNQILTFLENQSTAESPKAMYYYGGE</sequence>
<dbReference type="PANTHER" id="PTHR42987">
    <property type="entry name" value="PEPTIDASE S49"/>
    <property type="match status" value="1"/>
</dbReference>
<organism evidence="6 7">
    <name type="scientific">Enterococcus villorum</name>
    <dbReference type="NCBI Taxonomy" id="112904"/>
    <lineage>
        <taxon>Bacteria</taxon>
        <taxon>Bacillati</taxon>
        <taxon>Bacillota</taxon>
        <taxon>Bacilli</taxon>
        <taxon>Lactobacillales</taxon>
        <taxon>Enterococcaceae</taxon>
        <taxon>Enterococcus</taxon>
    </lineage>
</organism>
<evidence type="ECO:0000256" key="1">
    <source>
        <dbReference type="ARBA" id="ARBA00008683"/>
    </source>
</evidence>
<evidence type="ECO:0000256" key="4">
    <source>
        <dbReference type="ARBA" id="ARBA00022825"/>
    </source>
</evidence>
<evidence type="ECO:0000313" key="6">
    <source>
        <dbReference type="EMBL" id="OQO71603.1"/>
    </source>
</evidence>
<proteinExistence type="inferred from homology"/>
<dbReference type="Pfam" id="PF01343">
    <property type="entry name" value="Peptidase_S49"/>
    <property type="match status" value="1"/>
</dbReference>
<gene>
    <name evidence="6" type="ORF">BH747_01875</name>
</gene>
<comment type="caution">
    <text evidence="6">The sequence shown here is derived from an EMBL/GenBank/DDBJ whole genome shotgun (WGS) entry which is preliminary data.</text>
</comment>
<dbReference type="GO" id="GO:0008236">
    <property type="term" value="F:serine-type peptidase activity"/>
    <property type="evidence" value="ECO:0007669"/>
    <property type="project" value="UniProtKB-KW"/>
</dbReference>
<accession>A0A1V8YG58</accession>
<dbReference type="Proteomes" id="UP000192477">
    <property type="component" value="Unassembled WGS sequence"/>
</dbReference>
<evidence type="ECO:0000256" key="3">
    <source>
        <dbReference type="ARBA" id="ARBA00022801"/>
    </source>
</evidence>
<dbReference type="GO" id="GO:0006508">
    <property type="term" value="P:proteolysis"/>
    <property type="evidence" value="ECO:0007669"/>
    <property type="project" value="UniProtKB-KW"/>
</dbReference>
<dbReference type="OrthoDB" id="9764363at2"/>
<comment type="similarity">
    <text evidence="1">Belongs to the peptidase S49 family.</text>
</comment>
<dbReference type="EMBL" id="MJEA01000001">
    <property type="protein sequence ID" value="OQO71603.1"/>
    <property type="molecule type" value="Genomic_DNA"/>
</dbReference>
<name>A0A1V8YG58_9ENTE</name>
<evidence type="ECO:0000313" key="7">
    <source>
        <dbReference type="Proteomes" id="UP000192477"/>
    </source>
</evidence>
<dbReference type="InterPro" id="IPR047272">
    <property type="entry name" value="S49_SppA_C"/>
</dbReference>
<dbReference type="STRING" id="112904.BH747_01875"/>
<feature type="domain" description="Peptidase S49" evidence="5">
    <location>
        <begin position="132"/>
        <end position="282"/>
    </location>
</feature>
<dbReference type="InterPro" id="IPR004635">
    <property type="entry name" value="Pept_S49_SppA"/>
</dbReference>
<reference evidence="6 7" key="1">
    <citation type="journal article" date="2017" name="BMC Microbiol.">
        <title>Comparative genomics of Enterococcus spp. isolated from bovine feces.</title>
        <authorList>
            <person name="Beukers A.G."/>
            <person name="Zaheer R."/>
            <person name="Goji N."/>
            <person name="Amoako K.K."/>
            <person name="Chaves A.V."/>
            <person name="Ward M.P."/>
            <person name="McAllister T.A."/>
        </authorList>
    </citation>
    <scope>NUCLEOTIDE SEQUENCE [LARGE SCALE GENOMIC DNA]</scope>
    <source>
        <strain evidence="6 7">F1129D 143</strain>
    </source>
</reference>
<dbReference type="PANTHER" id="PTHR42987:SF7">
    <property type="entry name" value="SIGNAL PEPTIDE PEPTIDASE SPPA-RELATED"/>
    <property type="match status" value="1"/>
</dbReference>
<keyword evidence="4" id="KW-0720">Serine protease</keyword>
<keyword evidence="2" id="KW-0645">Protease</keyword>
<dbReference type="InterPro" id="IPR029045">
    <property type="entry name" value="ClpP/crotonase-like_dom_sf"/>
</dbReference>
<dbReference type="Gene3D" id="3.90.226.10">
    <property type="entry name" value="2-enoyl-CoA Hydratase, Chain A, domain 1"/>
    <property type="match status" value="2"/>
</dbReference>
<protein>
    <submittedName>
        <fullName evidence="6">Signal peptidase</fullName>
    </submittedName>
</protein>
<dbReference type="CDD" id="cd07023">
    <property type="entry name" value="S49_Sppa_N_C"/>
    <property type="match status" value="1"/>
</dbReference>
<dbReference type="SUPFAM" id="SSF52096">
    <property type="entry name" value="ClpP/crotonase"/>
    <property type="match status" value="1"/>
</dbReference>
<dbReference type="NCBIfam" id="TIGR00706">
    <property type="entry name" value="SppA_dom"/>
    <property type="match status" value="1"/>
</dbReference>
<evidence type="ECO:0000259" key="5">
    <source>
        <dbReference type="Pfam" id="PF01343"/>
    </source>
</evidence>
<dbReference type="RefSeq" id="WP_081181893.1">
    <property type="nucleotide sequence ID" value="NZ_MJEA01000001.1"/>
</dbReference>
<dbReference type="InterPro" id="IPR002142">
    <property type="entry name" value="Peptidase_S49"/>
</dbReference>
<evidence type="ECO:0000256" key="2">
    <source>
        <dbReference type="ARBA" id="ARBA00022670"/>
    </source>
</evidence>